<comment type="caution">
    <text evidence="1">The sequence shown here is derived from an EMBL/GenBank/DDBJ whole genome shotgun (WGS) entry which is preliminary data.</text>
</comment>
<evidence type="ECO:0000313" key="1">
    <source>
        <dbReference type="EMBL" id="PJI84938.1"/>
    </source>
</evidence>
<dbReference type="OrthoDB" id="7865978at2"/>
<protein>
    <submittedName>
        <fullName evidence="1">Uncharacterized protein</fullName>
    </submittedName>
</protein>
<dbReference type="EMBL" id="PGTY01000003">
    <property type="protein sequence ID" value="PJI84938.1"/>
    <property type="molecule type" value="Genomic_DNA"/>
</dbReference>
<name>A0A2M8W208_9RHOB</name>
<dbReference type="RefSeq" id="WP_100368899.1">
    <property type="nucleotide sequence ID" value="NZ_PGTY01000003.1"/>
</dbReference>
<keyword evidence="2" id="KW-1185">Reference proteome</keyword>
<sequence>MSSVPDDTPFLQLGLAQTLRQTGRSVMQLGEIVLDLEHQILDDYRQVPQAAGRVQNLQALDFLKQATDEIAALLDRLADATPEGLTVGRANISDPMKLQDLRDAICQTETLTKQQDRQKSHEEIELF</sequence>
<gene>
    <name evidence="1" type="ORF">BC777_2931</name>
</gene>
<dbReference type="Proteomes" id="UP000228531">
    <property type="component" value="Unassembled WGS sequence"/>
</dbReference>
<organism evidence="1 2">
    <name type="scientific">Yoonia maricola</name>
    <dbReference type="NCBI Taxonomy" id="420999"/>
    <lineage>
        <taxon>Bacteria</taxon>
        <taxon>Pseudomonadati</taxon>
        <taxon>Pseudomonadota</taxon>
        <taxon>Alphaproteobacteria</taxon>
        <taxon>Rhodobacterales</taxon>
        <taxon>Paracoccaceae</taxon>
        <taxon>Yoonia</taxon>
    </lineage>
</organism>
<proteinExistence type="predicted"/>
<dbReference type="AlphaFoldDB" id="A0A2M8W208"/>
<reference evidence="1 2" key="1">
    <citation type="submission" date="2017-11" db="EMBL/GenBank/DDBJ databases">
        <title>Genomic Encyclopedia of Archaeal and Bacterial Type Strains, Phase II (KMG-II): From Individual Species to Whole Genera.</title>
        <authorList>
            <person name="Goeker M."/>
        </authorList>
    </citation>
    <scope>NUCLEOTIDE SEQUENCE [LARGE SCALE GENOMIC DNA]</scope>
    <source>
        <strain evidence="1 2">DSM 29128</strain>
    </source>
</reference>
<evidence type="ECO:0000313" key="2">
    <source>
        <dbReference type="Proteomes" id="UP000228531"/>
    </source>
</evidence>
<accession>A0A2M8W208</accession>